<dbReference type="Proteomes" id="UP001165064">
    <property type="component" value="Unassembled WGS sequence"/>
</dbReference>
<gene>
    <name evidence="1" type="ORF">Amon02_000236500</name>
</gene>
<dbReference type="EMBL" id="BSXS01001352">
    <property type="protein sequence ID" value="GME75917.1"/>
    <property type="molecule type" value="Genomic_DNA"/>
</dbReference>
<evidence type="ECO:0000313" key="1">
    <source>
        <dbReference type="EMBL" id="GME75917.1"/>
    </source>
</evidence>
<sequence length="711" mass="80098">MFIAYVIMCFVTGLNQIALAEVASLMPVTSATVRHMEHFVDEALGFAYGWISVWSQIMPGEISAAAVIVSYWTDISQGLWISIFIVVIVATNSYSIRFYGEVEFVFAIIKICLLIGLIITSIVITCGGGPNHKSIGFQYWRDPGAFKPYIFGGGKGKFVAFWKTISGVVYSYGGLNFAPALAAEVKYPRRTIFRACQRVFWRISVLMLVTVFCLTLIVPSNDKELSSSTGNSKSSPFVIAIKNAGISILPHFVNAGVLTSAFSAANLAIVHSSRVLFALAVKGQAPKCFLKTTKRGVPWVGLVFTTLFMPLAYMNLSTTSANVFGWFQNLTSANLLVGWIFQSWSHISLTRAMKRQGYSRSQLPHSVRFAPFAAWFSGLMCILFLLTGGFVNFIKHHFLISNFFSSYFIFPLTAGLYLFWKFYKGTRYLRPDEVDLASLFDDVKRNPEPPFEKLRDSEQTPESKPQGTNLKSKDLSPEEIEKHNKIVTPRSAVLLGPATRESGRIHWIRRHGNDARAFKHKYHTVNDDDDDEIAKVKPHTQFNLSPLQLHSYESKEEKKEEEANIMARLKTGKWAYNPRLEGELRIPVFEYPSSDILSEITVEYTSDALIRPIPVGSRKAIKPNNGTYFIFHVTQGTLEVTLSMTTFAVAKGFSFEVPMGNYYGLVNKGDDEARLHFFRSKYTVAPRDNDNNDPSSEERKEEEEEVDDRCW</sequence>
<organism evidence="1 2">
    <name type="scientific">Ambrosiozyma monospora</name>
    <name type="common">Yeast</name>
    <name type="synonym">Endomycopsis monosporus</name>
    <dbReference type="NCBI Taxonomy" id="43982"/>
    <lineage>
        <taxon>Eukaryota</taxon>
        <taxon>Fungi</taxon>
        <taxon>Dikarya</taxon>
        <taxon>Ascomycota</taxon>
        <taxon>Saccharomycotina</taxon>
        <taxon>Pichiomycetes</taxon>
        <taxon>Pichiales</taxon>
        <taxon>Pichiaceae</taxon>
        <taxon>Ambrosiozyma</taxon>
    </lineage>
</organism>
<reference evidence="1" key="1">
    <citation type="submission" date="2023-04" db="EMBL/GenBank/DDBJ databases">
        <title>Ambrosiozyma monospora NBRC 10751.</title>
        <authorList>
            <person name="Ichikawa N."/>
            <person name="Sato H."/>
            <person name="Tonouchi N."/>
        </authorList>
    </citation>
    <scope>NUCLEOTIDE SEQUENCE</scope>
    <source>
        <strain evidence="1">NBRC 10751</strain>
    </source>
</reference>
<proteinExistence type="predicted"/>
<evidence type="ECO:0000313" key="2">
    <source>
        <dbReference type="Proteomes" id="UP001165064"/>
    </source>
</evidence>
<keyword evidence="2" id="KW-1185">Reference proteome</keyword>
<comment type="caution">
    <text evidence="1">The sequence shown here is derived from an EMBL/GenBank/DDBJ whole genome shotgun (WGS) entry which is preliminary data.</text>
</comment>
<accession>A0ACB5SY14</accession>
<name>A0ACB5SY14_AMBMO</name>
<protein>
    <submittedName>
        <fullName evidence="1">Unnamed protein product</fullName>
    </submittedName>
</protein>